<proteinExistence type="inferred from homology"/>
<feature type="region of interest" description="Disordered" evidence="3">
    <location>
        <begin position="496"/>
        <end position="522"/>
    </location>
</feature>
<dbReference type="Pfam" id="PF08164">
    <property type="entry name" value="TRAUB"/>
    <property type="match status" value="1"/>
</dbReference>
<feature type="region of interest" description="Disordered" evidence="3">
    <location>
        <begin position="15"/>
        <end position="47"/>
    </location>
</feature>
<dbReference type="EMBL" id="BLAL01000156">
    <property type="protein sequence ID" value="GES85467.1"/>
    <property type="molecule type" value="Genomic_DNA"/>
</dbReference>
<comment type="similarity">
    <text evidence="1">Belongs to the AATF family.</text>
</comment>
<evidence type="ECO:0000256" key="3">
    <source>
        <dbReference type="SAM" id="MobiDB-lite"/>
    </source>
</evidence>
<dbReference type="InterPro" id="IPR025160">
    <property type="entry name" value="AATF"/>
</dbReference>
<feature type="compositionally biased region" description="Acidic residues" evidence="3">
    <location>
        <begin position="147"/>
        <end position="158"/>
    </location>
</feature>
<feature type="compositionally biased region" description="Basic and acidic residues" evidence="3">
    <location>
        <begin position="137"/>
        <end position="146"/>
    </location>
</feature>
<dbReference type="Proteomes" id="UP000247702">
    <property type="component" value="Unassembled WGS sequence"/>
</dbReference>
<evidence type="ECO:0000256" key="2">
    <source>
        <dbReference type="ARBA" id="ARBA00013850"/>
    </source>
</evidence>
<dbReference type="Pfam" id="PF13339">
    <property type="entry name" value="AATF-Che1"/>
    <property type="match status" value="1"/>
</dbReference>
<dbReference type="OrthoDB" id="5783963at2759"/>
<reference evidence="7" key="2">
    <citation type="submission" date="2019-10" db="EMBL/GenBank/DDBJ databases">
        <title>Conservation and host-specific expression of non-tandemly repeated heterogenous ribosome RNA gene in arbuscular mycorrhizal fungi.</title>
        <authorList>
            <person name="Maeda T."/>
            <person name="Kobayashi Y."/>
            <person name="Nakagawa T."/>
            <person name="Ezawa T."/>
            <person name="Yamaguchi K."/>
            <person name="Bino T."/>
            <person name="Nishimoto Y."/>
            <person name="Shigenobu S."/>
            <person name="Kawaguchi M."/>
        </authorList>
    </citation>
    <scope>NUCLEOTIDE SEQUENCE</scope>
    <source>
        <strain evidence="7">HR1</strain>
    </source>
</reference>
<feature type="compositionally biased region" description="Basic and acidic residues" evidence="3">
    <location>
        <begin position="113"/>
        <end position="129"/>
    </location>
</feature>
<evidence type="ECO:0000256" key="1">
    <source>
        <dbReference type="ARBA" id="ARBA00008966"/>
    </source>
</evidence>
<evidence type="ECO:0000259" key="5">
    <source>
        <dbReference type="Pfam" id="PF13339"/>
    </source>
</evidence>
<dbReference type="GO" id="GO:0005730">
    <property type="term" value="C:nucleolus"/>
    <property type="evidence" value="ECO:0007669"/>
    <property type="project" value="TreeGrafter"/>
</dbReference>
<reference evidence="6 8" key="1">
    <citation type="submission" date="2017-11" db="EMBL/GenBank/DDBJ databases">
        <title>The genome of Rhizophagus clarus HR1 reveals common genetic basis of auxotrophy among arbuscular mycorrhizal fungi.</title>
        <authorList>
            <person name="Kobayashi Y."/>
        </authorList>
    </citation>
    <scope>NUCLEOTIDE SEQUENCE [LARGE SCALE GENOMIC DNA]</scope>
    <source>
        <strain evidence="6 8">HR1</strain>
    </source>
</reference>
<protein>
    <recommendedName>
        <fullName evidence="2">Protein BFR2</fullName>
    </recommendedName>
</protein>
<dbReference type="EMBL" id="BEXD01001615">
    <property type="protein sequence ID" value="GBB94963.1"/>
    <property type="molecule type" value="Genomic_DNA"/>
</dbReference>
<accession>A0A2Z6QXN7</accession>
<comment type="caution">
    <text evidence="6">The sequence shown here is derived from an EMBL/GenBank/DDBJ whole genome shotgun (WGS) entry which is preliminary data.</text>
</comment>
<organism evidence="6 8">
    <name type="scientific">Rhizophagus clarus</name>
    <dbReference type="NCBI Taxonomy" id="94130"/>
    <lineage>
        <taxon>Eukaryota</taxon>
        <taxon>Fungi</taxon>
        <taxon>Fungi incertae sedis</taxon>
        <taxon>Mucoromycota</taxon>
        <taxon>Glomeromycotina</taxon>
        <taxon>Glomeromycetes</taxon>
        <taxon>Glomerales</taxon>
        <taxon>Glomeraceae</taxon>
        <taxon>Rhizophagus</taxon>
    </lineage>
</organism>
<dbReference type="InterPro" id="IPR039223">
    <property type="entry name" value="AATF/Bfr2"/>
</dbReference>
<feature type="domain" description="AATF leucine zipper-containing" evidence="5">
    <location>
        <begin position="199"/>
        <end position="327"/>
    </location>
</feature>
<dbReference type="GO" id="GO:0000462">
    <property type="term" value="P:maturation of SSU-rRNA from tricistronic rRNA transcript (SSU-rRNA, 5.8S rRNA, LSU-rRNA)"/>
    <property type="evidence" value="ECO:0007669"/>
    <property type="project" value="TreeGrafter"/>
</dbReference>
<gene>
    <name evidence="7" type="ORF">RCL2_001257200</name>
    <name evidence="6" type="ORF">RclHR1_24510001</name>
</gene>
<name>A0A2Z6QXN7_9GLOM</name>
<feature type="compositionally biased region" description="Basic and acidic residues" evidence="3">
    <location>
        <begin position="512"/>
        <end position="522"/>
    </location>
</feature>
<evidence type="ECO:0000313" key="7">
    <source>
        <dbReference type="EMBL" id="GES85467.1"/>
    </source>
</evidence>
<evidence type="ECO:0000313" key="6">
    <source>
        <dbReference type="EMBL" id="GBB94963.1"/>
    </source>
</evidence>
<dbReference type="PANTHER" id="PTHR15565">
    <property type="entry name" value="AATF PROTEIN APOPTOSIS ANTAGONIZING TRANSCRIPTION FACTOR"/>
    <property type="match status" value="1"/>
</dbReference>
<feature type="domain" description="Apoptosis-antagonizing transcription factor C-terminal" evidence="4">
    <location>
        <begin position="410"/>
        <end position="491"/>
    </location>
</feature>
<feature type="region of interest" description="Disordered" evidence="3">
    <location>
        <begin position="82"/>
        <end position="170"/>
    </location>
</feature>
<evidence type="ECO:0000313" key="8">
    <source>
        <dbReference type="Proteomes" id="UP000247702"/>
    </source>
</evidence>
<dbReference type="STRING" id="94130.A0A2Z6QXN7"/>
<dbReference type="InterPro" id="IPR012617">
    <property type="entry name" value="AATF_C"/>
</dbReference>
<dbReference type="Proteomes" id="UP000615446">
    <property type="component" value="Unassembled WGS sequence"/>
</dbReference>
<keyword evidence="8" id="KW-1185">Reference proteome</keyword>
<feature type="compositionally biased region" description="Acidic residues" evidence="3">
    <location>
        <begin position="498"/>
        <end position="510"/>
    </location>
</feature>
<dbReference type="PANTHER" id="PTHR15565:SF0">
    <property type="entry name" value="PROTEIN AATF"/>
    <property type="match status" value="1"/>
</dbReference>
<evidence type="ECO:0000259" key="4">
    <source>
        <dbReference type="Pfam" id="PF08164"/>
    </source>
</evidence>
<sequence length="535" mass="62769">MVLGKKKSLTAQLAELSNPTPIDIDPEEFGETYHTYGFDKSDEENEEVEKDIGREHYVAVGKSSLRRNLFILDDPKYVGKRSSRKDIFENYSNDEDVEMKSWQNSEDEDEGEKMDNKIGDKKDYEHNNEIELNENENIEKNDKISSDDDEGSEDQESDFENKDGDVSLENGLSIQEELRKIEEEERNLLHKMKQNAQEDITKGQHVKTQLGLWDTFLDTRIRLQKAVSVANSFPQNDVYSEFLTPESELAIQETRTELRELLDSLIELRKDLCHENNNIEEISENVINNRKHHLDDNYNEYLWKDIKELYDHFLPYRTQTIDKWSNKVQIASGISLNKRFKAINQGVNTQIEQILRDKERLIKRTQLKRNSDKILGKKEHDMQDFDKDIKNNDKHLSNYDVEIFDDTDFYQQLLRELIESRMIDTDDPIALGMQWAAIRQTKQKKKQVDTKASKGRRLRYHVHEKLQNFMVPVPVGAWHEDMIDELYSSLLGKKYDNDSDSSENENDNENENISKTKEQKECTIEPDLNGLKIFG</sequence>
<dbReference type="AlphaFoldDB" id="A0A2Z6QXN7"/>